<accession>A0A3T0N919</accession>
<dbReference type="GO" id="GO:0006355">
    <property type="term" value="P:regulation of DNA-templated transcription"/>
    <property type="evidence" value="ECO:0007669"/>
    <property type="project" value="InterPro"/>
</dbReference>
<dbReference type="InterPro" id="IPR036388">
    <property type="entry name" value="WH-like_DNA-bd_sf"/>
</dbReference>
<dbReference type="OrthoDB" id="9807521at2"/>
<dbReference type="GO" id="GO:0000160">
    <property type="term" value="P:phosphorelay signal transduction system"/>
    <property type="evidence" value="ECO:0007669"/>
    <property type="project" value="InterPro"/>
</dbReference>
<dbReference type="Gene3D" id="1.10.10.10">
    <property type="entry name" value="Winged helix-like DNA-binding domain superfamily/Winged helix DNA-binding domain"/>
    <property type="match status" value="1"/>
</dbReference>
<dbReference type="GO" id="GO:0003677">
    <property type="term" value="F:DNA binding"/>
    <property type="evidence" value="ECO:0007669"/>
    <property type="project" value="UniProtKB-KW"/>
</dbReference>
<keyword evidence="1" id="KW-0238">DNA-binding</keyword>
<organism evidence="3 4">
    <name type="scientific">Parasedimentitalea marina</name>
    <dbReference type="NCBI Taxonomy" id="2483033"/>
    <lineage>
        <taxon>Bacteria</taxon>
        <taxon>Pseudomonadati</taxon>
        <taxon>Pseudomonadota</taxon>
        <taxon>Alphaproteobacteria</taxon>
        <taxon>Rhodobacterales</taxon>
        <taxon>Paracoccaceae</taxon>
        <taxon>Parasedimentitalea</taxon>
    </lineage>
</organism>
<evidence type="ECO:0000313" key="3">
    <source>
        <dbReference type="EMBL" id="AZV80517.1"/>
    </source>
</evidence>
<dbReference type="KEGG" id="sedi:EBB79_16765"/>
<evidence type="ECO:0000259" key="2">
    <source>
        <dbReference type="SMART" id="SM00862"/>
    </source>
</evidence>
<gene>
    <name evidence="3" type="ORF">EBB79_16765</name>
</gene>
<dbReference type="Pfam" id="PF13432">
    <property type="entry name" value="TPR_16"/>
    <property type="match status" value="2"/>
</dbReference>
<dbReference type="EMBL" id="CP033219">
    <property type="protein sequence ID" value="AZV80517.1"/>
    <property type="molecule type" value="Genomic_DNA"/>
</dbReference>
<keyword evidence="4" id="KW-1185">Reference proteome</keyword>
<dbReference type="AlphaFoldDB" id="A0A3T0N919"/>
<evidence type="ECO:0000313" key="4">
    <source>
        <dbReference type="Proteomes" id="UP000283063"/>
    </source>
</evidence>
<dbReference type="SMART" id="SM00862">
    <property type="entry name" value="Trans_reg_C"/>
    <property type="match status" value="1"/>
</dbReference>
<evidence type="ECO:0000256" key="1">
    <source>
        <dbReference type="ARBA" id="ARBA00023125"/>
    </source>
</evidence>
<protein>
    <submittedName>
        <fullName evidence="3">Transcriptional regulator</fullName>
    </submittedName>
</protein>
<dbReference type="SUPFAM" id="SSF48452">
    <property type="entry name" value="TPR-like"/>
    <property type="match status" value="1"/>
</dbReference>
<proteinExistence type="predicted"/>
<dbReference type="Proteomes" id="UP000283063">
    <property type="component" value="Chromosome"/>
</dbReference>
<sequence>MTDLLKINHFGAFGVYVSDGRNIPLGAKHQALLALLSKADGGIRTRAFLENTLWNLAQPEQAKASLRTALSTLRRHLGREASQLLTANRERVVLDLDRVEILGSQENGQFMEGFELPHEGMFREWLMQEREDSTFDIPRRRAEAGGSRDYSRAVLDELLPRIAVLPFVYRAPTSGTTPLGSMLSEELVRHLSRCQAFSVTSYLASRQFDPLSVSPSEVASITGVTYLVSGLVYVKGQEFRLKVDFQDARRERVLWSREYRGSLEDLMAGDCEALQDVSQQIGQTAVGEAVRLVKFKPLANLDSHTLLMAAITLIQDMRPDQFNAAQDLLGVLLQREPGHPMALTWMGFWHVMRVQKGLSHDRQMDTQLATHLAQSALNVDPSFSLAHTLKGMISSHLLFRFDLAQTSYDLALKDNPNEALALLLMGAMRAFQNDPDEAVEFTDAARRLTPLGPQRYYFDSVSATAQLSAGHFARALALADRSLKANRAYPSTLRTKAIALELSGRGEEARKVVRDLLEVSPDFTLSRYLRDHPAEITSRGRGWTRALRAAGVPE</sequence>
<dbReference type="InterPro" id="IPR016032">
    <property type="entry name" value="Sig_transdc_resp-reg_C-effctor"/>
</dbReference>
<name>A0A3T0N919_9RHOB</name>
<reference evidence="3 4" key="1">
    <citation type="submission" date="2018-10" db="EMBL/GenBank/DDBJ databases">
        <title>Parasedimentitalea marina sp. nov., a psychrophilic bacterium isolated from deep seawater of the New Britain Trench.</title>
        <authorList>
            <person name="Cao J."/>
        </authorList>
    </citation>
    <scope>NUCLEOTIDE SEQUENCE [LARGE SCALE GENOMIC DNA]</scope>
    <source>
        <strain evidence="3 4">W43</strain>
    </source>
</reference>
<dbReference type="InterPro" id="IPR011990">
    <property type="entry name" value="TPR-like_helical_dom_sf"/>
</dbReference>
<dbReference type="SUPFAM" id="SSF46894">
    <property type="entry name" value="C-terminal effector domain of the bipartite response regulators"/>
    <property type="match status" value="1"/>
</dbReference>
<dbReference type="RefSeq" id="WP_127749916.1">
    <property type="nucleotide sequence ID" value="NZ_CP033219.1"/>
</dbReference>
<feature type="domain" description="OmpR/PhoB-type" evidence="2">
    <location>
        <begin position="20"/>
        <end position="94"/>
    </location>
</feature>
<dbReference type="Gene3D" id="1.25.40.10">
    <property type="entry name" value="Tetratricopeptide repeat domain"/>
    <property type="match status" value="1"/>
</dbReference>
<dbReference type="InterPro" id="IPR001867">
    <property type="entry name" value="OmpR/PhoB-type_DNA-bd"/>
</dbReference>